<keyword evidence="2" id="KW-1185">Reference proteome</keyword>
<reference evidence="1 2" key="1">
    <citation type="journal article" date="2015" name="Genome Biol. Evol.">
        <title>Comparative Genomics of a Bacterivorous Green Alga Reveals Evolutionary Causalities and Consequences of Phago-Mixotrophic Mode of Nutrition.</title>
        <authorList>
            <person name="Burns J.A."/>
            <person name="Paasch A."/>
            <person name="Narechania A."/>
            <person name="Kim E."/>
        </authorList>
    </citation>
    <scope>NUCLEOTIDE SEQUENCE [LARGE SCALE GENOMIC DNA]</scope>
    <source>
        <strain evidence="1 2">PLY_AMNH</strain>
    </source>
</reference>
<evidence type="ECO:0000313" key="1">
    <source>
        <dbReference type="EMBL" id="KAK3241099.1"/>
    </source>
</evidence>
<dbReference type="PANTHER" id="PTHR46880">
    <property type="entry name" value="RAS-ASSOCIATING DOMAIN-CONTAINING PROTEIN"/>
    <property type="match status" value="1"/>
</dbReference>
<proteinExistence type="predicted"/>
<protein>
    <submittedName>
        <fullName evidence="1">Uncharacterized protein</fullName>
    </submittedName>
</protein>
<name>A0AAE0BSJ2_9CHLO</name>
<gene>
    <name evidence="1" type="ORF">CYMTET_49112</name>
</gene>
<dbReference type="EMBL" id="LGRX02033479">
    <property type="protein sequence ID" value="KAK3241099.1"/>
    <property type="molecule type" value="Genomic_DNA"/>
</dbReference>
<dbReference type="AlphaFoldDB" id="A0AAE0BSJ2"/>
<accession>A0AAE0BSJ2</accession>
<comment type="caution">
    <text evidence="1">The sequence shown here is derived from an EMBL/GenBank/DDBJ whole genome shotgun (WGS) entry which is preliminary data.</text>
</comment>
<dbReference type="Proteomes" id="UP001190700">
    <property type="component" value="Unassembled WGS sequence"/>
</dbReference>
<sequence>MLADGWPKVENIRCPLCLLRAYLHWLGVQEHENEKNHIFAAERAKIDQEQWNLAQRNAILREKTGILNCLNMAYMLAKEDLSTLKFESLLLGTEAFYITDDLTATVNIGVEEYRNKDAAREFILCLGDVVRDSILEDVRLSPAYAIGVDESTDISTVEEMIMTSQRSSGTTRKKRHYRGNPISRKADKGCIVVSGMLDIIEDIVDSEDVEAETEALVDEAVAEEDDESAEESGCLNLDEYGPEKMWCILKKEPKKKQSIED</sequence>
<evidence type="ECO:0000313" key="2">
    <source>
        <dbReference type="Proteomes" id="UP001190700"/>
    </source>
</evidence>
<dbReference type="PANTHER" id="PTHR46880:SF5">
    <property type="entry name" value="DUF4371 DOMAIN-CONTAINING PROTEIN"/>
    <property type="match status" value="1"/>
</dbReference>
<organism evidence="1 2">
    <name type="scientific">Cymbomonas tetramitiformis</name>
    <dbReference type="NCBI Taxonomy" id="36881"/>
    <lineage>
        <taxon>Eukaryota</taxon>
        <taxon>Viridiplantae</taxon>
        <taxon>Chlorophyta</taxon>
        <taxon>Pyramimonadophyceae</taxon>
        <taxon>Pyramimonadales</taxon>
        <taxon>Pyramimonadaceae</taxon>
        <taxon>Cymbomonas</taxon>
    </lineage>
</organism>